<evidence type="ECO:0000259" key="3">
    <source>
        <dbReference type="PROSITE" id="PS50930"/>
    </source>
</evidence>
<accession>A0A212JRV7</accession>
<dbReference type="GO" id="GO:0003677">
    <property type="term" value="F:DNA binding"/>
    <property type="evidence" value="ECO:0007669"/>
    <property type="project" value="InterPro"/>
</dbReference>
<name>A0A212JRV7_9BACT</name>
<dbReference type="RefSeq" id="WP_296941938.1">
    <property type="nucleotide sequence ID" value="NZ_LT599032.1"/>
</dbReference>
<dbReference type="Pfam" id="PF00072">
    <property type="entry name" value="Response_reg"/>
    <property type="match status" value="1"/>
</dbReference>
<dbReference type="InterPro" id="IPR001789">
    <property type="entry name" value="Sig_transdc_resp-reg_receiver"/>
</dbReference>
<gene>
    <name evidence="4" type="ORF">KL86DYS1_30208</name>
</gene>
<keyword evidence="1" id="KW-0597">Phosphoprotein</keyword>
<evidence type="ECO:0000313" key="4">
    <source>
        <dbReference type="EMBL" id="SBW02163.1"/>
    </source>
</evidence>
<feature type="domain" description="HTH LytTR-type" evidence="3">
    <location>
        <begin position="148"/>
        <end position="251"/>
    </location>
</feature>
<protein>
    <submittedName>
        <fullName evidence="4">Uncharacterized protein</fullName>
    </submittedName>
</protein>
<dbReference type="InterPro" id="IPR011006">
    <property type="entry name" value="CheY-like_superfamily"/>
</dbReference>
<proteinExistence type="predicted"/>
<dbReference type="SMART" id="SM00850">
    <property type="entry name" value="LytTR"/>
    <property type="match status" value="1"/>
</dbReference>
<dbReference type="InterPro" id="IPR007492">
    <property type="entry name" value="LytTR_DNA-bd_dom"/>
</dbReference>
<dbReference type="PANTHER" id="PTHR37299:SF1">
    <property type="entry name" value="STAGE 0 SPORULATION PROTEIN A HOMOLOG"/>
    <property type="match status" value="1"/>
</dbReference>
<dbReference type="InterPro" id="IPR046947">
    <property type="entry name" value="LytR-like"/>
</dbReference>
<evidence type="ECO:0000259" key="2">
    <source>
        <dbReference type="PROSITE" id="PS50110"/>
    </source>
</evidence>
<dbReference type="EMBL" id="FLUM01000003">
    <property type="protein sequence ID" value="SBW02163.1"/>
    <property type="molecule type" value="Genomic_DNA"/>
</dbReference>
<organism evidence="4">
    <name type="scientific">uncultured Dysgonomonas sp</name>
    <dbReference type="NCBI Taxonomy" id="206096"/>
    <lineage>
        <taxon>Bacteria</taxon>
        <taxon>Pseudomonadati</taxon>
        <taxon>Bacteroidota</taxon>
        <taxon>Bacteroidia</taxon>
        <taxon>Bacteroidales</taxon>
        <taxon>Dysgonomonadaceae</taxon>
        <taxon>Dysgonomonas</taxon>
        <taxon>environmental samples</taxon>
    </lineage>
</organism>
<sequence>MTNIPIRAIIVEDEQNNRENLQRLLSEYCPTVEIVALCSSALEGRQNIVELKPDLVFLDVEMPGGDGFSMLESLSKFDFEVIFVTAFTSYAVKAIKISALDYIVKPIDTMELLKAVDKAIETIRGKQNNTRMLNLLNNRSKQDNKKMIALPLSDKIEFVEIMNIIRCESDGNYTFFYLKSGEKLLISKTLKEYDELLSPINFLRVHQSHLINLNEVKSFVKTDGGYILMKDGSSITISRQRREMVLRVLHKNDFKER</sequence>
<reference evidence="4" key="1">
    <citation type="submission" date="2016-04" db="EMBL/GenBank/DDBJ databases">
        <authorList>
            <person name="Evans L.H."/>
            <person name="Alamgir A."/>
            <person name="Owens N."/>
            <person name="Weber N.D."/>
            <person name="Virtaneva K."/>
            <person name="Barbian K."/>
            <person name="Babar A."/>
            <person name="Rosenke K."/>
        </authorList>
    </citation>
    <scope>NUCLEOTIDE SEQUENCE</scope>
    <source>
        <strain evidence="4">86-1</strain>
    </source>
</reference>
<dbReference type="Gene3D" id="2.40.50.1020">
    <property type="entry name" value="LytTr DNA-binding domain"/>
    <property type="match status" value="1"/>
</dbReference>
<feature type="modified residue" description="4-aspartylphosphate" evidence="1">
    <location>
        <position position="59"/>
    </location>
</feature>
<dbReference type="PROSITE" id="PS50930">
    <property type="entry name" value="HTH_LYTTR"/>
    <property type="match status" value="1"/>
</dbReference>
<dbReference type="GO" id="GO:0000156">
    <property type="term" value="F:phosphorelay response regulator activity"/>
    <property type="evidence" value="ECO:0007669"/>
    <property type="project" value="InterPro"/>
</dbReference>
<dbReference type="Gene3D" id="3.40.50.2300">
    <property type="match status" value="1"/>
</dbReference>
<dbReference type="AlphaFoldDB" id="A0A212JRV7"/>
<dbReference type="PANTHER" id="PTHR37299">
    <property type="entry name" value="TRANSCRIPTIONAL REGULATOR-RELATED"/>
    <property type="match status" value="1"/>
</dbReference>
<dbReference type="PROSITE" id="PS50110">
    <property type="entry name" value="RESPONSE_REGULATORY"/>
    <property type="match status" value="1"/>
</dbReference>
<feature type="domain" description="Response regulatory" evidence="2">
    <location>
        <begin position="7"/>
        <end position="120"/>
    </location>
</feature>
<dbReference type="Pfam" id="PF04397">
    <property type="entry name" value="LytTR"/>
    <property type="match status" value="1"/>
</dbReference>
<dbReference type="SUPFAM" id="SSF52172">
    <property type="entry name" value="CheY-like"/>
    <property type="match status" value="1"/>
</dbReference>
<dbReference type="SMART" id="SM00448">
    <property type="entry name" value="REC"/>
    <property type="match status" value="1"/>
</dbReference>
<evidence type="ECO:0000256" key="1">
    <source>
        <dbReference type="PROSITE-ProRule" id="PRU00169"/>
    </source>
</evidence>